<protein>
    <recommendedName>
        <fullName evidence="5">Lipoprotein</fullName>
    </recommendedName>
</protein>
<evidence type="ECO:0000256" key="1">
    <source>
        <dbReference type="SAM" id="MobiDB-lite"/>
    </source>
</evidence>
<feature type="signal peptide" evidence="2">
    <location>
        <begin position="1"/>
        <end position="24"/>
    </location>
</feature>
<gene>
    <name evidence="3" type="ORF">KMW28_15915</name>
</gene>
<sequence length="262" mass="29068">MKKFNLLSLLFAAFLAIAVSSCSSDDKDVTPEVEKPDTENPDTEKPPLTEEEIQEQTRQELAATSDSIFKAMVEDDWKLVEFVPSDELLVAKESDQAGTNAFANTKILKAKAVQPKDFTLSFTKEGDHYDVSVNIPAEGDDLYNLILDYQNTLYPDFADLGFLVLPQEELMADAKSALAGPFAAEGLDVDEISDADTGMIIFTVKQNDVSELSYTDMLLNYSKVLKDNADRIFFNEEGQLIVENTDNIYGTGASHYVFKKAE</sequence>
<evidence type="ECO:0008006" key="5">
    <source>
        <dbReference type="Google" id="ProtNLM"/>
    </source>
</evidence>
<dbReference type="PROSITE" id="PS51257">
    <property type="entry name" value="PROKAR_LIPOPROTEIN"/>
    <property type="match status" value="1"/>
</dbReference>
<evidence type="ECO:0000313" key="4">
    <source>
        <dbReference type="Proteomes" id="UP000678679"/>
    </source>
</evidence>
<proteinExistence type="predicted"/>
<name>A0AAX1N1A1_9BACT</name>
<dbReference type="RefSeq" id="WP_169662683.1">
    <property type="nucleotide sequence ID" value="NZ_CP076132.1"/>
</dbReference>
<feature type="chain" id="PRO_5043903614" description="Lipoprotein" evidence="2">
    <location>
        <begin position="25"/>
        <end position="262"/>
    </location>
</feature>
<feature type="compositionally biased region" description="Basic and acidic residues" evidence="1">
    <location>
        <begin position="24"/>
        <end position="48"/>
    </location>
</feature>
<keyword evidence="4" id="KW-1185">Reference proteome</keyword>
<feature type="region of interest" description="Disordered" evidence="1">
    <location>
        <begin position="24"/>
        <end position="50"/>
    </location>
</feature>
<dbReference type="EMBL" id="CP076132">
    <property type="protein sequence ID" value="QWG01131.1"/>
    <property type="molecule type" value="Genomic_DNA"/>
</dbReference>
<evidence type="ECO:0000313" key="3">
    <source>
        <dbReference type="EMBL" id="QWG01131.1"/>
    </source>
</evidence>
<organism evidence="3 4">
    <name type="scientific">Flammeovirga yaeyamensis</name>
    <dbReference type="NCBI Taxonomy" id="367791"/>
    <lineage>
        <taxon>Bacteria</taxon>
        <taxon>Pseudomonadati</taxon>
        <taxon>Bacteroidota</taxon>
        <taxon>Cytophagia</taxon>
        <taxon>Cytophagales</taxon>
        <taxon>Flammeovirgaceae</taxon>
        <taxon>Flammeovirga</taxon>
    </lineage>
</organism>
<dbReference type="KEGG" id="fya:KMW28_15915"/>
<dbReference type="AlphaFoldDB" id="A0AAX1N1A1"/>
<evidence type="ECO:0000256" key="2">
    <source>
        <dbReference type="SAM" id="SignalP"/>
    </source>
</evidence>
<reference evidence="3 4" key="1">
    <citation type="submission" date="2021-05" db="EMBL/GenBank/DDBJ databases">
        <title>Comparative genomic studies on the polysaccharide-degrading batcterial strains of the Flammeovirga genus.</title>
        <authorList>
            <person name="Zewei F."/>
            <person name="Zheng Z."/>
            <person name="Yu L."/>
            <person name="Ruyue G."/>
            <person name="Yanhong M."/>
            <person name="Yuanyuan C."/>
            <person name="Jingyan G."/>
            <person name="Wenjun H."/>
        </authorList>
    </citation>
    <scope>NUCLEOTIDE SEQUENCE [LARGE SCALE GENOMIC DNA]</scope>
    <source>
        <strain evidence="3 4">NBRC:100898</strain>
    </source>
</reference>
<dbReference type="Proteomes" id="UP000678679">
    <property type="component" value="Chromosome 1"/>
</dbReference>
<keyword evidence="2" id="KW-0732">Signal</keyword>
<accession>A0AAX1N1A1</accession>